<dbReference type="Pfam" id="PF14223">
    <property type="entry name" value="Retrotran_gag_2"/>
    <property type="match status" value="1"/>
</dbReference>
<evidence type="ECO:0008006" key="3">
    <source>
        <dbReference type="Google" id="ProtNLM"/>
    </source>
</evidence>
<accession>A0A6D2J371</accession>
<evidence type="ECO:0000313" key="1">
    <source>
        <dbReference type="EMBL" id="CAA7034341.1"/>
    </source>
</evidence>
<keyword evidence="2" id="KW-1185">Reference proteome</keyword>
<dbReference type="PANTHER" id="PTHR47481">
    <property type="match status" value="1"/>
</dbReference>
<dbReference type="EMBL" id="CACVBM020001145">
    <property type="protein sequence ID" value="CAA7034341.1"/>
    <property type="molecule type" value="Genomic_DNA"/>
</dbReference>
<sequence length="180" mass="20311">MSLFDQAHALLNINMVNITKLNSTNYLTWSVQVHALLDGYDLDGHLDGSTLSPSQTITIAGTSTPNPAYTKWKRQDKLIFSALLGTLTPSIQTVVTKSTLFKEMWKTIAATYAKPSRGHIQQLKHQLRQHTKGDKSIDEYIQGLMTRFDQLALLGKPVEHEDQIEYILEGLPEDYKPVEE</sequence>
<dbReference type="PANTHER" id="PTHR47481:SF22">
    <property type="entry name" value="RETROTRANSPOSON GAG DOMAIN-CONTAINING PROTEIN"/>
    <property type="match status" value="1"/>
</dbReference>
<dbReference type="Proteomes" id="UP000467841">
    <property type="component" value="Unassembled WGS sequence"/>
</dbReference>
<gene>
    <name evidence="1" type="ORF">MERR_LOCUS21576</name>
</gene>
<proteinExistence type="predicted"/>
<comment type="caution">
    <text evidence="1">The sequence shown here is derived from an EMBL/GenBank/DDBJ whole genome shotgun (WGS) entry which is preliminary data.</text>
</comment>
<name>A0A6D2J371_9BRAS</name>
<reference evidence="1" key="1">
    <citation type="submission" date="2020-01" db="EMBL/GenBank/DDBJ databases">
        <authorList>
            <person name="Mishra B."/>
        </authorList>
    </citation>
    <scope>NUCLEOTIDE SEQUENCE [LARGE SCALE GENOMIC DNA]</scope>
</reference>
<protein>
    <recommendedName>
        <fullName evidence="3">Retrotransposon Copia-like N-terminal domain-containing protein</fullName>
    </recommendedName>
</protein>
<organism evidence="1 2">
    <name type="scientific">Microthlaspi erraticum</name>
    <dbReference type="NCBI Taxonomy" id="1685480"/>
    <lineage>
        <taxon>Eukaryota</taxon>
        <taxon>Viridiplantae</taxon>
        <taxon>Streptophyta</taxon>
        <taxon>Embryophyta</taxon>
        <taxon>Tracheophyta</taxon>
        <taxon>Spermatophyta</taxon>
        <taxon>Magnoliopsida</taxon>
        <taxon>eudicotyledons</taxon>
        <taxon>Gunneridae</taxon>
        <taxon>Pentapetalae</taxon>
        <taxon>rosids</taxon>
        <taxon>malvids</taxon>
        <taxon>Brassicales</taxon>
        <taxon>Brassicaceae</taxon>
        <taxon>Coluteocarpeae</taxon>
        <taxon>Microthlaspi</taxon>
    </lineage>
</organism>
<dbReference type="OrthoDB" id="1912561at2759"/>
<evidence type="ECO:0000313" key="2">
    <source>
        <dbReference type="Proteomes" id="UP000467841"/>
    </source>
</evidence>
<dbReference type="AlphaFoldDB" id="A0A6D2J371"/>